<dbReference type="Gene3D" id="2.60.40.740">
    <property type="match status" value="1"/>
</dbReference>
<keyword evidence="10" id="KW-1185">Reference proteome</keyword>
<keyword evidence="7" id="KW-1133">Transmembrane helix</keyword>
<keyword evidence="2" id="KW-0134">Cell wall</keyword>
<comment type="subcellular location">
    <subcellularLocation>
        <location evidence="1">Secreted</location>
        <location evidence="1">Cell wall</location>
        <topology evidence="1">Peptidoglycan-anchor</topology>
    </subcellularLocation>
</comment>
<dbReference type="GO" id="GO:0007155">
    <property type="term" value="P:cell adhesion"/>
    <property type="evidence" value="ECO:0007669"/>
    <property type="project" value="InterPro"/>
</dbReference>
<dbReference type="PROSITE" id="PS50847">
    <property type="entry name" value="GRAM_POS_ANCHORING"/>
    <property type="match status" value="1"/>
</dbReference>
<evidence type="ECO:0000313" key="10">
    <source>
        <dbReference type="Proteomes" id="UP001144204"/>
    </source>
</evidence>
<name>A0A9W6AZN7_9LACO</name>
<dbReference type="AlphaFoldDB" id="A0A9W6AZN7"/>
<dbReference type="EMBL" id="BRPL01000002">
    <property type="protein sequence ID" value="GLB46369.1"/>
    <property type="molecule type" value="Genomic_DNA"/>
</dbReference>
<keyword evidence="3" id="KW-0964">Secreted</keyword>
<dbReference type="RefSeq" id="WP_286135830.1">
    <property type="nucleotide sequence ID" value="NZ_BRPL01000002.1"/>
</dbReference>
<feature type="transmembrane region" description="Helical" evidence="7">
    <location>
        <begin position="465"/>
        <end position="486"/>
    </location>
</feature>
<reference evidence="9" key="1">
    <citation type="submission" date="2022-07" db="EMBL/GenBank/DDBJ databases">
        <authorList>
            <person name="Kouya T."/>
            <person name="Ishiyama Y."/>
        </authorList>
    </citation>
    <scope>NUCLEOTIDE SEQUENCE</scope>
    <source>
        <strain evidence="9">WR16-4</strain>
    </source>
</reference>
<keyword evidence="7" id="KW-0472">Membrane</keyword>
<keyword evidence="7" id="KW-0812">Transmembrane</keyword>
<protein>
    <recommendedName>
        <fullName evidence="8">Gram-positive cocci surface proteins LPxTG domain-containing protein</fullName>
    </recommendedName>
</protein>
<dbReference type="InterPro" id="IPR008456">
    <property type="entry name" value="Collagen-bd_dom"/>
</dbReference>
<keyword evidence="4" id="KW-0732">Signal</keyword>
<reference evidence="9" key="2">
    <citation type="journal article" date="2023" name="PLoS ONE">
        <title>Philodulcilactobacillus myokoensis gen. nov., sp. nov., a fructophilic, acidophilic, and agar-phobic lactic acid bacterium isolated from fermented vegetable extracts.</title>
        <authorList>
            <person name="Kouya T."/>
            <person name="Ishiyama Y."/>
            <person name="Ohashi S."/>
            <person name="Kumakubo R."/>
            <person name="Yamazaki T."/>
            <person name="Otaki T."/>
        </authorList>
    </citation>
    <scope>NUCLEOTIDE SEQUENCE</scope>
    <source>
        <strain evidence="9">WR16-4</strain>
    </source>
</reference>
<dbReference type="InterPro" id="IPR019931">
    <property type="entry name" value="LPXTG_anchor"/>
</dbReference>
<organism evidence="9 10">
    <name type="scientific">Philodulcilactobacillus myokoensis</name>
    <dbReference type="NCBI Taxonomy" id="2929573"/>
    <lineage>
        <taxon>Bacteria</taxon>
        <taxon>Bacillati</taxon>
        <taxon>Bacillota</taxon>
        <taxon>Bacilli</taxon>
        <taxon>Lactobacillales</taxon>
        <taxon>Lactobacillaceae</taxon>
        <taxon>Philodulcilactobacillus</taxon>
    </lineage>
</organism>
<accession>A0A9W6AZN7</accession>
<dbReference type="SUPFAM" id="SSF49401">
    <property type="entry name" value="Bacterial adhesins"/>
    <property type="match status" value="2"/>
</dbReference>
<evidence type="ECO:0000256" key="1">
    <source>
        <dbReference type="ARBA" id="ARBA00004168"/>
    </source>
</evidence>
<feature type="compositionally biased region" description="Polar residues" evidence="6">
    <location>
        <begin position="297"/>
        <end position="313"/>
    </location>
</feature>
<comment type="caution">
    <text evidence="9">The sequence shown here is derived from an EMBL/GenBank/DDBJ whole genome shotgun (WGS) entry which is preliminary data.</text>
</comment>
<dbReference type="Pfam" id="PF17961">
    <property type="entry name" value="Big_8"/>
    <property type="match status" value="1"/>
</dbReference>
<evidence type="ECO:0000259" key="8">
    <source>
        <dbReference type="PROSITE" id="PS50847"/>
    </source>
</evidence>
<dbReference type="Pfam" id="PF05737">
    <property type="entry name" value="Collagen_bind"/>
    <property type="match status" value="1"/>
</dbReference>
<evidence type="ECO:0000256" key="6">
    <source>
        <dbReference type="SAM" id="MobiDB-lite"/>
    </source>
</evidence>
<evidence type="ECO:0000256" key="4">
    <source>
        <dbReference type="ARBA" id="ARBA00022729"/>
    </source>
</evidence>
<evidence type="ECO:0000256" key="5">
    <source>
        <dbReference type="ARBA" id="ARBA00023088"/>
    </source>
</evidence>
<feature type="domain" description="Gram-positive cocci surface proteins LPxTG" evidence="8">
    <location>
        <begin position="456"/>
        <end position="493"/>
    </location>
</feature>
<feature type="compositionally biased region" description="Low complexity" evidence="6">
    <location>
        <begin position="314"/>
        <end position="390"/>
    </location>
</feature>
<dbReference type="Gene3D" id="2.60.40.1280">
    <property type="match status" value="1"/>
</dbReference>
<dbReference type="GO" id="GO:0005518">
    <property type="term" value="F:collagen binding"/>
    <property type="evidence" value="ECO:0007669"/>
    <property type="project" value="InterPro"/>
</dbReference>
<sequence length="493" mass="54066">MKKIFLILFGMITILIFNGLNQNYVHAQSINGATIKSSITDENGKNVSGQDQLDRYSNYKVHWDWTIPDNVPVDGNQIKLQLPHNVMYSGDGTSFPIINDHGQNVGMFSINKGSNYGTLIFNNGLDHRNDRHGVIELWVNGTKIDPFHKNWFINKLGWVANQNNTITWNVSFNPNLKKINHVDLQDTLGAGQTYVNGSLKYQIGTYDDHGNFIPDSNQDVSANITNNNPQIDLHFNNVINHAINLTYQVKIDGKRNDYGNEALIHYMDVTNNSLQPDSHSQTAMVSSVVKTGGDETGNGSIPNSTTPSNPNGRTTTPNHPDNNTTPNQPNVPNQPNNNNQTPNAPNSGTTTPNQPNQPTTPSQPNSTTPSNPSGNNVTPNQPSTPNQTPSKPNQSGQNPVKPAQPSSTKPHSTHIGSVPSHQNHVTDHHVGSTPNISNQPSEQPSTTRASHHQESLPQTGDNTHYGWMTAIGLTLMSLALLILFGIKFKNHKS</sequence>
<dbReference type="NCBIfam" id="TIGR01167">
    <property type="entry name" value="LPXTG_anchor"/>
    <property type="match status" value="1"/>
</dbReference>
<evidence type="ECO:0000256" key="2">
    <source>
        <dbReference type="ARBA" id="ARBA00022512"/>
    </source>
</evidence>
<keyword evidence="5" id="KW-0572">Peptidoglycan-anchor</keyword>
<dbReference type="InterPro" id="IPR011252">
    <property type="entry name" value="Fibrogen-bd_dom1"/>
</dbReference>
<feature type="compositionally biased region" description="Polar residues" evidence="6">
    <location>
        <begin position="432"/>
        <end position="448"/>
    </location>
</feature>
<dbReference type="InterPro" id="IPR041171">
    <property type="entry name" value="SDR_Ig"/>
</dbReference>
<feature type="compositionally biased region" description="Polar residues" evidence="6">
    <location>
        <begin position="391"/>
        <end position="410"/>
    </location>
</feature>
<proteinExistence type="predicted"/>
<dbReference type="InterPro" id="IPR008966">
    <property type="entry name" value="Adhesion_dom_sf"/>
</dbReference>
<dbReference type="Proteomes" id="UP001144204">
    <property type="component" value="Unassembled WGS sequence"/>
</dbReference>
<evidence type="ECO:0000256" key="3">
    <source>
        <dbReference type="ARBA" id="ARBA00022525"/>
    </source>
</evidence>
<gene>
    <name evidence="9" type="ORF">WR164_03480</name>
</gene>
<evidence type="ECO:0000256" key="7">
    <source>
        <dbReference type="SAM" id="Phobius"/>
    </source>
</evidence>
<feature type="region of interest" description="Disordered" evidence="6">
    <location>
        <begin position="290"/>
        <end position="461"/>
    </location>
</feature>
<evidence type="ECO:0000313" key="9">
    <source>
        <dbReference type="EMBL" id="GLB46369.1"/>
    </source>
</evidence>